<dbReference type="RefSeq" id="WP_119448453.1">
    <property type="nucleotide sequence ID" value="NZ_CABIVU010000001.1"/>
</dbReference>
<evidence type="ECO:0000313" key="2">
    <source>
        <dbReference type="Proteomes" id="UP000289316"/>
    </source>
</evidence>
<dbReference type="GO" id="GO:0005198">
    <property type="term" value="F:structural molecule activity"/>
    <property type="evidence" value="ECO:0007669"/>
    <property type="project" value="InterPro"/>
</dbReference>
<reference evidence="1 2" key="1">
    <citation type="submission" date="2018-09" db="EMBL/GenBank/DDBJ databases">
        <title>Murine metabolic-syndrome-specific gut microbial biobank.</title>
        <authorList>
            <person name="Liu C."/>
        </authorList>
    </citation>
    <scope>NUCLEOTIDE SEQUENCE [LARGE SCALE GENOMIC DNA]</scope>
    <source>
        <strain evidence="1 2">C-30</strain>
    </source>
</reference>
<dbReference type="InterPro" id="IPR009319">
    <property type="entry name" value="Phage_A118_VSP1"/>
</dbReference>
<dbReference type="OrthoDB" id="3197444at2"/>
<protein>
    <submittedName>
        <fullName evidence="1">Uncharacterized protein</fullName>
    </submittedName>
</protein>
<proteinExistence type="predicted"/>
<organism evidence="1 2">
    <name type="scientific">Ligilactobacillus murinus</name>
    <dbReference type="NCBI Taxonomy" id="1622"/>
    <lineage>
        <taxon>Bacteria</taxon>
        <taxon>Bacillati</taxon>
        <taxon>Bacillota</taxon>
        <taxon>Bacilli</taxon>
        <taxon>Lactobacillales</taxon>
        <taxon>Lactobacillaceae</taxon>
        <taxon>Ligilactobacillus</taxon>
    </lineage>
</organism>
<name>A0A4V1PSB1_9LACO</name>
<comment type="caution">
    <text evidence="1">The sequence shown here is derived from an EMBL/GenBank/DDBJ whole genome shotgun (WGS) entry which is preliminary data.</text>
</comment>
<evidence type="ECO:0000313" key="1">
    <source>
        <dbReference type="EMBL" id="RXV70474.1"/>
    </source>
</evidence>
<accession>A0A4V1PSB1</accession>
<dbReference type="Proteomes" id="UP000289316">
    <property type="component" value="Unassembled WGS sequence"/>
</dbReference>
<dbReference type="EMBL" id="QZFR01000071">
    <property type="protein sequence ID" value="RXV70474.1"/>
    <property type="molecule type" value="Genomic_DNA"/>
</dbReference>
<dbReference type="AlphaFoldDB" id="A0A4V1PSB1"/>
<dbReference type="Pfam" id="PF06152">
    <property type="entry name" value="Phage_min_cap2"/>
    <property type="match status" value="1"/>
</dbReference>
<gene>
    <name evidence="1" type="ORF">D6C19_08660</name>
</gene>
<sequence length="104" mass="12246">MQGKIVNIVPKESSRYDPKYPSIYDHGYGKASGCFGIKCGHKLYPYIKGVSHNFQKQYDPKEAIEKQKIRQKQRYYECNIRHLKYDLDLARRQNDVSSDQRLSS</sequence>